<evidence type="ECO:0000313" key="2">
    <source>
        <dbReference type="Proteomes" id="UP000288168"/>
    </source>
</evidence>
<name>A0A428QZS3_9HYPO</name>
<reference evidence="1 2" key="1">
    <citation type="submission" date="2017-06" db="EMBL/GenBank/DDBJ databases">
        <title>Comparative genomic analysis of Ambrosia Fusariam Clade fungi.</title>
        <authorList>
            <person name="Stajich J.E."/>
            <person name="Carrillo J."/>
            <person name="Kijimoto T."/>
            <person name="Eskalen A."/>
            <person name="O'Donnell K."/>
            <person name="Kasson M."/>
        </authorList>
    </citation>
    <scope>NUCLEOTIDE SEQUENCE [LARGE SCALE GENOMIC DNA]</scope>
    <source>
        <strain evidence="1 2">NRRL62584</strain>
    </source>
</reference>
<accession>A0A428QZS3</accession>
<protein>
    <submittedName>
        <fullName evidence="1">Uncharacterized protein</fullName>
    </submittedName>
</protein>
<dbReference type="EMBL" id="NKCI01000008">
    <property type="protein sequence ID" value="RSL70807.1"/>
    <property type="molecule type" value="Genomic_DNA"/>
</dbReference>
<keyword evidence="2" id="KW-1185">Reference proteome</keyword>
<comment type="caution">
    <text evidence="1">The sequence shown here is derived from an EMBL/GenBank/DDBJ whole genome shotgun (WGS) entry which is preliminary data.</text>
</comment>
<dbReference type="Proteomes" id="UP000288168">
    <property type="component" value="Unassembled WGS sequence"/>
</dbReference>
<dbReference type="AlphaFoldDB" id="A0A428QZS3"/>
<sequence>MCMAFEKKSLAQHYLYTVKDERKTRRHVYLHPSSSLPLPGVCDCTALHCTTLHPLTGPAAFIAHGFSACRLPLAASTTFLRTAPGFFLFQSSLADDLTLDTFVLICSPRLRDRQHVAANALVLRATIRRIMINLSALDFRKRRR</sequence>
<gene>
    <name evidence="1" type="ORF">CEP54_001589</name>
</gene>
<organism evidence="1 2">
    <name type="scientific">Fusarium duplospermum</name>
    <dbReference type="NCBI Taxonomy" id="1325734"/>
    <lineage>
        <taxon>Eukaryota</taxon>
        <taxon>Fungi</taxon>
        <taxon>Dikarya</taxon>
        <taxon>Ascomycota</taxon>
        <taxon>Pezizomycotina</taxon>
        <taxon>Sordariomycetes</taxon>
        <taxon>Hypocreomycetidae</taxon>
        <taxon>Hypocreales</taxon>
        <taxon>Nectriaceae</taxon>
        <taxon>Fusarium</taxon>
        <taxon>Fusarium solani species complex</taxon>
    </lineage>
</organism>
<evidence type="ECO:0000313" key="1">
    <source>
        <dbReference type="EMBL" id="RSL70807.1"/>
    </source>
</evidence>
<proteinExistence type="predicted"/>
<dbReference type="OrthoDB" id="10544506at2759"/>